<dbReference type="SUPFAM" id="SSF50985">
    <property type="entry name" value="RCC1/BLIP-II"/>
    <property type="match status" value="1"/>
</dbReference>
<comment type="caution">
    <text evidence="3">The sequence shown here is derived from an EMBL/GenBank/DDBJ whole genome shotgun (WGS) entry which is preliminary data.</text>
</comment>
<dbReference type="Pfam" id="PF00415">
    <property type="entry name" value="RCC1"/>
    <property type="match status" value="2"/>
</dbReference>
<dbReference type="GO" id="GO:0061630">
    <property type="term" value="F:ubiquitin protein ligase activity"/>
    <property type="evidence" value="ECO:0007669"/>
    <property type="project" value="TreeGrafter"/>
</dbReference>
<keyword evidence="1" id="KW-0677">Repeat</keyword>
<dbReference type="GeneID" id="36513989"/>
<dbReference type="InterPro" id="IPR000408">
    <property type="entry name" value="Reg_chr_condens"/>
</dbReference>
<dbReference type="EMBL" id="NDIQ01000001">
    <property type="protein sequence ID" value="PRT52620.1"/>
    <property type="molecule type" value="Genomic_DNA"/>
</dbReference>
<evidence type="ECO:0000256" key="1">
    <source>
        <dbReference type="ARBA" id="ARBA00022737"/>
    </source>
</evidence>
<proteinExistence type="predicted"/>
<organism evidence="3 4">
    <name type="scientific">Wickerhamiella sorbophila</name>
    <dbReference type="NCBI Taxonomy" id="45607"/>
    <lineage>
        <taxon>Eukaryota</taxon>
        <taxon>Fungi</taxon>
        <taxon>Dikarya</taxon>
        <taxon>Ascomycota</taxon>
        <taxon>Saccharomycotina</taxon>
        <taxon>Dipodascomycetes</taxon>
        <taxon>Dipodascales</taxon>
        <taxon>Trichomonascaceae</taxon>
        <taxon>Wickerhamiella</taxon>
    </lineage>
</organism>
<dbReference type="RefSeq" id="XP_024662566.1">
    <property type="nucleotide sequence ID" value="XM_024806798.1"/>
</dbReference>
<evidence type="ECO:0000313" key="4">
    <source>
        <dbReference type="Proteomes" id="UP000238350"/>
    </source>
</evidence>
<evidence type="ECO:0000256" key="2">
    <source>
        <dbReference type="PROSITE-ProRule" id="PRU00235"/>
    </source>
</evidence>
<dbReference type="PROSITE" id="PS00626">
    <property type="entry name" value="RCC1_2"/>
    <property type="match status" value="1"/>
</dbReference>
<sequence length="309" mass="32468">MLFACGSNGRGQLGVGHCDDLGEFTAVLGVDGPVLEVAGGGNHTLVLLPDGVAMASGSNDEMQLGVVGDGTSKFTKVSHPDGLRWTHVAAGWAFSVFIDEHAQVWTCGSGKKGELATEIENHGLERVYMFKAAVVAVKTAMAHTLVLLETGQVYGWGASRKGQLGIHQAKVVEPVLVGSHARQISVGRDFSVVLPMSGKPIILGNFRGHIPETDSNLSIVSGWSSIAFVGERVVVTGNNSHGQQDAPLMVHPDQVAAGSEHYLALKDNAIVSWGWGEHGNCPEPTSASDATSIFAGCATSYYVSDTSYQ</sequence>
<dbReference type="PRINTS" id="PR00633">
    <property type="entry name" value="RCCNDNSATION"/>
</dbReference>
<feature type="repeat" description="RCC1" evidence="2">
    <location>
        <begin position="151"/>
        <end position="197"/>
    </location>
</feature>
<dbReference type="STRING" id="45607.A0A2T0FCC7"/>
<dbReference type="PROSITE" id="PS50012">
    <property type="entry name" value="RCC1_3"/>
    <property type="match status" value="2"/>
</dbReference>
<dbReference type="GO" id="GO:0005737">
    <property type="term" value="C:cytoplasm"/>
    <property type="evidence" value="ECO:0007669"/>
    <property type="project" value="TreeGrafter"/>
</dbReference>
<keyword evidence="4" id="KW-1185">Reference proteome</keyword>
<gene>
    <name evidence="3" type="ORF">B9G98_00240</name>
</gene>
<dbReference type="OrthoDB" id="5370059at2759"/>
<evidence type="ECO:0000313" key="3">
    <source>
        <dbReference type="EMBL" id="PRT52620.1"/>
    </source>
</evidence>
<protein>
    <submittedName>
        <fullName evidence="3">RCC1 repeat-containing protein C10F6.04</fullName>
    </submittedName>
</protein>
<dbReference type="Gene3D" id="2.130.10.30">
    <property type="entry name" value="Regulator of chromosome condensation 1/beta-lactamase-inhibitor protein II"/>
    <property type="match status" value="2"/>
</dbReference>
<name>A0A2T0FCC7_9ASCO</name>
<dbReference type="PANTHER" id="PTHR45622:SF70">
    <property type="entry name" value="SECRETION-REGULATING GUANINE NUCLEOTIDE EXCHANGE FACTOR"/>
    <property type="match status" value="1"/>
</dbReference>
<reference evidence="3 4" key="1">
    <citation type="submission" date="2017-04" db="EMBL/GenBank/DDBJ databases">
        <title>Genome sequencing of [Candida] sorbophila.</title>
        <authorList>
            <person name="Ahn J.O."/>
        </authorList>
    </citation>
    <scope>NUCLEOTIDE SEQUENCE [LARGE SCALE GENOMIC DNA]</scope>
    <source>
        <strain evidence="3 4">DS02</strain>
    </source>
</reference>
<dbReference type="InterPro" id="IPR051709">
    <property type="entry name" value="Ub-ligase/GTPase-reg"/>
</dbReference>
<dbReference type="Proteomes" id="UP000238350">
    <property type="component" value="Unassembled WGS sequence"/>
</dbReference>
<dbReference type="PANTHER" id="PTHR45622">
    <property type="entry name" value="UBIQUITIN-PROTEIN LIGASE E3A-RELATED"/>
    <property type="match status" value="1"/>
</dbReference>
<dbReference type="InterPro" id="IPR009091">
    <property type="entry name" value="RCC1/BLIP-II"/>
</dbReference>
<accession>A0A2T0FCC7</accession>
<dbReference type="AlphaFoldDB" id="A0A2T0FCC7"/>
<feature type="repeat" description="RCC1" evidence="2">
    <location>
        <begin position="1"/>
        <end position="50"/>
    </location>
</feature>
<dbReference type="GO" id="GO:0016567">
    <property type="term" value="P:protein ubiquitination"/>
    <property type="evidence" value="ECO:0007669"/>
    <property type="project" value="TreeGrafter"/>
</dbReference>
<dbReference type="GO" id="GO:0006511">
    <property type="term" value="P:ubiquitin-dependent protein catabolic process"/>
    <property type="evidence" value="ECO:0007669"/>
    <property type="project" value="TreeGrafter"/>
</dbReference>